<evidence type="ECO:0000256" key="6">
    <source>
        <dbReference type="ARBA" id="ARBA00023136"/>
    </source>
</evidence>
<sequence length="164" mass="18306">MARRMRKYSKDVPFSLTSMMDMMTIILVFLIKNMDAEGQLITQAENLILPISTSKVQPKEVSLSVVVDAGYVVVDNQKIIPTPDVMAQEDLLITKVDSVLKERRETEREHALKAGLPADEAGNIIIQIDKNIPYDVMYKVMATCGFSGYTNISFAVMMKNGGEE</sequence>
<dbReference type="InterPro" id="IPR003400">
    <property type="entry name" value="ExbD"/>
</dbReference>
<evidence type="ECO:0000313" key="8">
    <source>
        <dbReference type="EMBL" id="SHK86503.1"/>
    </source>
</evidence>
<evidence type="ECO:0000313" key="9">
    <source>
        <dbReference type="Proteomes" id="UP000184275"/>
    </source>
</evidence>
<protein>
    <submittedName>
        <fullName evidence="8">Biopolymer transport protein ExbD</fullName>
    </submittedName>
</protein>
<name>A0A1M6VYI9_9BACT</name>
<keyword evidence="5" id="KW-1133">Transmembrane helix</keyword>
<keyword evidence="4 7" id="KW-0812">Transmembrane</keyword>
<dbReference type="EMBL" id="FRAW01000021">
    <property type="protein sequence ID" value="SHK86503.1"/>
    <property type="molecule type" value="Genomic_DNA"/>
</dbReference>
<evidence type="ECO:0000256" key="3">
    <source>
        <dbReference type="ARBA" id="ARBA00022475"/>
    </source>
</evidence>
<dbReference type="GO" id="GO:0005886">
    <property type="term" value="C:plasma membrane"/>
    <property type="evidence" value="ECO:0007669"/>
    <property type="project" value="UniProtKB-SubCell"/>
</dbReference>
<organism evidence="8 9">
    <name type="scientific">Fibrobacter intestinalis</name>
    <dbReference type="NCBI Taxonomy" id="28122"/>
    <lineage>
        <taxon>Bacteria</taxon>
        <taxon>Pseudomonadati</taxon>
        <taxon>Fibrobacterota</taxon>
        <taxon>Fibrobacteria</taxon>
        <taxon>Fibrobacterales</taxon>
        <taxon>Fibrobacteraceae</taxon>
        <taxon>Fibrobacter</taxon>
    </lineage>
</organism>
<accession>A0A1M6VYI9</accession>
<proteinExistence type="inferred from homology"/>
<evidence type="ECO:0000256" key="7">
    <source>
        <dbReference type="RuleBase" id="RU003879"/>
    </source>
</evidence>
<reference evidence="9" key="1">
    <citation type="submission" date="2016-11" db="EMBL/GenBank/DDBJ databases">
        <authorList>
            <person name="Varghese N."/>
            <person name="Submissions S."/>
        </authorList>
    </citation>
    <scope>NUCLEOTIDE SEQUENCE [LARGE SCALE GENOMIC DNA]</scope>
    <source>
        <strain evidence="9">UWOS</strain>
    </source>
</reference>
<dbReference type="GO" id="GO:0022857">
    <property type="term" value="F:transmembrane transporter activity"/>
    <property type="evidence" value="ECO:0007669"/>
    <property type="project" value="InterPro"/>
</dbReference>
<dbReference type="Proteomes" id="UP000184275">
    <property type="component" value="Unassembled WGS sequence"/>
</dbReference>
<keyword evidence="3" id="KW-1003">Cell membrane</keyword>
<keyword evidence="9" id="KW-1185">Reference proteome</keyword>
<keyword evidence="6" id="KW-0472">Membrane</keyword>
<comment type="similarity">
    <text evidence="2 7">Belongs to the ExbD/TolR family.</text>
</comment>
<dbReference type="Pfam" id="PF02472">
    <property type="entry name" value="ExbD"/>
    <property type="match status" value="1"/>
</dbReference>
<keyword evidence="7" id="KW-0653">Protein transport</keyword>
<evidence type="ECO:0000256" key="5">
    <source>
        <dbReference type="ARBA" id="ARBA00022989"/>
    </source>
</evidence>
<keyword evidence="7" id="KW-0813">Transport</keyword>
<gene>
    <name evidence="8" type="ORF">SAMN05720469_12117</name>
</gene>
<evidence type="ECO:0000256" key="4">
    <source>
        <dbReference type="ARBA" id="ARBA00022692"/>
    </source>
</evidence>
<comment type="subcellular location">
    <subcellularLocation>
        <location evidence="1">Cell membrane</location>
        <topology evidence="1">Single-pass membrane protein</topology>
    </subcellularLocation>
    <subcellularLocation>
        <location evidence="7">Cell membrane</location>
        <topology evidence="7">Single-pass type II membrane protein</topology>
    </subcellularLocation>
</comment>
<dbReference type="AlphaFoldDB" id="A0A1M6VYI9"/>
<evidence type="ECO:0000256" key="1">
    <source>
        <dbReference type="ARBA" id="ARBA00004162"/>
    </source>
</evidence>
<dbReference type="GO" id="GO:0015031">
    <property type="term" value="P:protein transport"/>
    <property type="evidence" value="ECO:0007669"/>
    <property type="project" value="UniProtKB-KW"/>
</dbReference>
<evidence type="ECO:0000256" key="2">
    <source>
        <dbReference type="ARBA" id="ARBA00005811"/>
    </source>
</evidence>